<keyword evidence="2" id="KW-1185">Reference proteome</keyword>
<gene>
    <name evidence="1" type="ORF">GCM10007301_36610</name>
</gene>
<dbReference type="EMBL" id="BMCT01000005">
    <property type="protein sequence ID" value="GGF73476.1"/>
    <property type="molecule type" value="Genomic_DNA"/>
</dbReference>
<dbReference type="Gene3D" id="3.40.50.1240">
    <property type="entry name" value="Phosphoglycerate mutase-like"/>
    <property type="match status" value="1"/>
</dbReference>
<dbReference type="Proteomes" id="UP000606044">
    <property type="component" value="Unassembled WGS sequence"/>
</dbReference>
<dbReference type="Pfam" id="PF00300">
    <property type="entry name" value="His_Phos_1"/>
    <property type="match status" value="1"/>
</dbReference>
<dbReference type="InterPro" id="IPR029033">
    <property type="entry name" value="His_PPase_superfam"/>
</dbReference>
<reference evidence="1" key="1">
    <citation type="journal article" date="2014" name="Int. J. Syst. Evol. Microbiol.">
        <title>Complete genome sequence of Corynebacterium casei LMG S-19264T (=DSM 44701T), isolated from a smear-ripened cheese.</title>
        <authorList>
            <consortium name="US DOE Joint Genome Institute (JGI-PGF)"/>
            <person name="Walter F."/>
            <person name="Albersmeier A."/>
            <person name="Kalinowski J."/>
            <person name="Ruckert C."/>
        </authorList>
    </citation>
    <scope>NUCLEOTIDE SEQUENCE</scope>
    <source>
        <strain evidence="1">CCM 7897</strain>
    </source>
</reference>
<proteinExistence type="predicted"/>
<accession>A0A917C8Z3</accession>
<dbReference type="InterPro" id="IPR013078">
    <property type="entry name" value="His_Pase_superF_clade-1"/>
</dbReference>
<dbReference type="RefSeq" id="WP_188581190.1">
    <property type="nucleotide sequence ID" value="NZ_BMCT01000005.1"/>
</dbReference>
<dbReference type="SUPFAM" id="SSF53254">
    <property type="entry name" value="Phosphoglycerate mutase-like"/>
    <property type="match status" value="1"/>
</dbReference>
<evidence type="ECO:0000313" key="2">
    <source>
        <dbReference type="Proteomes" id="UP000606044"/>
    </source>
</evidence>
<name>A0A917C8Z3_9HYPH</name>
<protein>
    <submittedName>
        <fullName evidence="1">Phosphoglycerate mutase</fullName>
    </submittedName>
</protein>
<dbReference type="AlphaFoldDB" id="A0A917C8Z3"/>
<comment type="caution">
    <text evidence="1">The sequence shown here is derived from an EMBL/GenBank/DDBJ whole genome shotgun (WGS) entry which is preliminary data.</text>
</comment>
<dbReference type="SMART" id="SM00855">
    <property type="entry name" value="PGAM"/>
    <property type="match status" value="1"/>
</dbReference>
<sequence length="193" mass="20793">MRRLTLICHGATLATRTAAFPAEEALETAAVTRAQAMAGKVQRADLRLASPALRARETALALGQSVQVDEGLADWDCGDWRGRSFAELHEREPEALAAWRHDPAAAPHGGETLHALLARVADWLGNMTEAPDRVLAITHSAVIRAAVVAVLEAPVEAFWRIDVAPLSVTELRGDGRRWTLRALGATPLADETD</sequence>
<reference evidence="1" key="2">
    <citation type="submission" date="2020-09" db="EMBL/GenBank/DDBJ databases">
        <authorList>
            <person name="Sun Q."/>
            <person name="Sedlacek I."/>
        </authorList>
    </citation>
    <scope>NUCLEOTIDE SEQUENCE</scope>
    <source>
        <strain evidence="1">CCM 7897</strain>
    </source>
</reference>
<organism evidence="1 2">
    <name type="scientific">Azorhizobium oxalatiphilum</name>
    <dbReference type="NCBI Taxonomy" id="980631"/>
    <lineage>
        <taxon>Bacteria</taxon>
        <taxon>Pseudomonadati</taxon>
        <taxon>Pseudomonadota</taxon>
        <taxon>Alphaproteobacteria</taxon>
        <taxon>Hyphomicrobiales</taxon>
        <taxon>Xanthobacteraceae</taxon>
        <taxon>Azorhizobium</taxon>
    </lineage>
</organism>
<evidence type="ECO:0000313" key="1">
    <source>
        <dbReference type="EMBL" id="GGF73476.1"/>
    </source>
</evidence>